<dbReference type="eggNOG" id="COG2133">
    <property type="taxonomic scope" value="Bacteria"/>
</dbReference>
<dbReference type="Pfam" id="PF00034">
    <property type="entry name" value="Cytochrom_C"/>
    <property type="match status" value="1"/>
</dbReference>
<protein>
    <submittedName>
        <fullName evidence="7">Heme-binding protein</fullName>
    </submittedName>
</protein>
<dbReference type="InParanoid" id="B4D0H9"/>
<proteinExistence type="predicted"/>
<dbReference type="PROSITE" id="PS51007">
    <property type="entry name" value="CYTC"/>
    <property type="match status" value="1"/>
</dbReference>
<dbReference type="Gene3D" id="2.120.10.30">
    <property type="entry name" value="TolB, C-terminal domain"/>
    <property type="match status" value="1"/>
</dbReference>
<dbReference type="Proteomes" id="UP000005824">
    <property type="component" value="Unassembled WGS sequence"/>
</dbReference>
<evidence type="ECO:0000313" key="8">
    <source>
        <dbReference type="Proteomes" id="UP000005824"/>
    </source>
</evidence>
<dbReference type="SUPFAM" id="SSF50952">
    <property type="entry name" value="Soluble quinoprotein glucose dehydrogenase"/>
    <property type="match status" value="1"/>
</dbReference>
<dbReference type="RefSeq" id="WP_006979755.1">
    <property type="nucleotide sequence ID" value="NZ_ABVL01000006.1"/>
</dbReference>
<evidence type="ECO:0000259" key="6">
    <source>
        <dbReference type="PROSITE" id="PS51007"/>
    </source>
</evidence>
<comment type="caution">
    <text evidence="7">The sequence shown here is derived from an EMBL/GenBank/DDBJ whole genome shotgun (WGS) entry which is preliminary data.</text>
</comment>
<dbReference type="GO" id="GO:0009055">
    <property type="term" value="F:electron transfer activity"/>
    <property type="evidence" value="ECO:0007669"/>
    <property type="project" value="InterPro"/>
</dbReference>
<evidence type="ECO:0000313" key="7">
    <source>
        <dbReference type="EMBL" id="EDY19841.1"/>
    </source>
</evidence>
<feature type="domain" description="Cytochrome c" evidence="6">
    <location>
        <begin position="666"/>
        <end position="802"/>
    </location>
</feature>
<keyword evidence="5" id="KW-0732">Signal</keyword>
<keyword evidence="8" id="KW-1185">Reference proteome</keyword>
<organism evidence="7 8">
    <name type="scientific">Chthoniobacter flavus Ellin428</name>
    <dbReference type="NCBI Taxonomy" id="497964"/>
    <lineage>
        <taxon>Bacteria</taxon>
        <taxon>Pseudomonadati</taxon>
        <taxon>Verrucomicrobiota</taxon>
        <taxon>Spartobacteria</taxon>
        <taxon>Chthoniobacterales</taxon>
        <taxon>Chthoniobacteraceae</taxon>
        <taxon>Chthoniobacter</taxon>
    </lineage>
</organism>
<dbReference type="InterPro" id="IPR013427">
    <property type="entry name" value="Haem-bd_dom_put"/>
</dbReference>
<evidence type="ECO:0000256" key="5">
    <source>
        <dbReference type="SAM" id="SignalP"/>
    </source>
</evidence>
<evidence type="ECO:0000256" key="2">
    <source>
        <dbReference type="ARBA" id="ARBA00022723"/>
    </source>
</evidence>
<dbReference type="Gene3D" id="1.10.760.10">
    <property type="entry name" value="Cytochrome c-like domain"/>
    <property type="match status" value="1"/>
</dbReference>
<dbReference type="InterPro" id="IPR011041">
    <property type="entry name" value="Quinoprot_gluc/sorb_DH_b-prop"/>
</dbReference>
<evidence type="ECO:0000256" key="4">
    <source>
        <dbReference type="PROSITE-ProRule" id="PRU00433"/>
    </source>
</evidence>
<evidence type="ECO:0000256" key="3">
    <source>
        <dbReference type="ARBA" id="ARBA00023004"/>
    </source>
</evidence>
<sequence precursor="true">MLRFLLPFVVLMAVASAEELPVHPLAPGFTVRELPVKLPNTNNVRYGPDGRLYAICYNGDIYALSDTDGDGLEDKAELWWNKPGELICPLGAAFGPDGALYVASRGRVSALRDTQKSGKADTLDIIASGWPDEKHLGHGRVDALGLAFNKAGDLFFSLGCMDYANAFLLDKDGVAHYDRKNERGTILRMPAGTKQREIVCTGIRFAVGMEFNAAGDLFCTDQEGATWLPNGNPFDKLLHIETGRHYGFPPSHPRHLPNVVNEPSVWDYAPQHQSTCGFAFDEPVAGGPIFGPSSWRGDAIVTGESRGKLWHTKLVKTAAGYVAQTQIFATLGMLTIDCCISPRGDLVVCCHGGAPDWGTGPSGTGRIFVISSHEPESPHPLFSFASSPGETSVVFNRPLDPAGMHGLAERANLEVGRYVSEGDRFESFRPGYAVVKRQQATPREKLAVLSTALSADRRVLALRHAAHPQAENRAVWLPDADLGATTNGVEAIWHSQGPGAGWSGWLPSPDLLVSREMTASSATHTELFHEKLSTAGTLTLRGQLDLAHMLHPPLQLEGKLDYEPAPEHVTVVFRGAGVLAIKTTAKVERVNDHESRITVDPITGQWVPYEITLATGSATPSLDVSWFTAEDSRPRALGLRRSWLPWVQPLSDTVAPLAPPPEIAGGDWQRGKTVFFGQVAQCSRCHQIRGEGGRIGPDLSNLVQRDYASVLKDVVEPSAAINPDHVAYIATLKNGDAVMGVLQKDDPQEISLGLADGTTRAVRRSDIASLAASPVSLMPPGLLLALTEQQRKDLFTFLLGAPAAK</sequence>
<dbReference type="GO" id="GO:0046872">
    <property type="term" value="F:metal ion binding"/>
    <property type="evidence" value="ECO:0007669"/>
    <property type="project" value="UniProtKB-KW"/>
</dbReference>
<keyword evidence="3 4" id="KW-0408">Iron</keyword>
<accession>B4D0H9</accession>
<feature type="chain" id="PRO_5002802574" evidence="5">
    <location>
        <begin position="18"/>
        <end position="805"/>
    </location>
</feature>
<dbReference type="EMBL" id="ABVL01000006">
    <property type="protein sequence ID" value="EDY19841.1"/>
    <property type="molecule type" value="Genomic_DNA"/>
</dbReference>
<dbReference type="InterPro" id="IPR009056">
    <property type="entry name" value="Cyt_c-like_dom"/>
</dbReference>
<dbReference type="InterPro" id="IPR036909">
    <property type="entry name" value="Cyt_c-like_dom_sf"/>
</dbReference>
<dbReference type="GO" id="GO:0020037">
    <property type="term" value="F:heme binding"/>
    <property type="evidence" value="ECO:0007669"/>
    <property type="project" value="InterPro"/>
</dbReference>
<dbReference type="STRING" id="497964.CfE428DRAFT_2430"/>
<keyword evidence="2 4" id="KW-0479">Metal-binding</keyword>
<dbReference type="PANTHER" id="PTHR33546:SF1">
    <property type="entry name" value="LARGE, MULTIFUNCTIONAL SECRETED PROTEIN"/>
    <property type="match status" value="1"/>
</dbReference>
<dbReference type="PANTHER" id="PTHR33546">
    <property type="entry name" value="LARGE, MULTIFUNCTIONAL SECRETED PROTEIN-RELATED"/>
    <property type="match status" value="1"/>
</dbReference>
<keyword evidence="1 4" id="KW-0349">Heme</keyword>
<evidence type="ECO:0000256" key="1">
    <source>
        <dbReference type="ARBA" id="ARBA00022617"/>
    </source>
</evidence>
<dbReference type="InterPro" id="IPR011042">
    <property type="entry name" value="6-blade_b-propeller_TolB-like"/>
</dbReference>
<gene>
    <name evidence="7" type="ORF">CfE428DRAFT_2430</name>
</gene>
<dbReference type="SUPFAM" id="SSF46626">
    <property type="entry name" value="Cytochrome c"/>
    <property type="match status" value="1"/>
</dbReference>
<name>B4D0H9_9BACT</name>
<reference evidence="7 8" key="1">
    <citation type="journal article" date="2011" name="J. Bacteriol.">
        <title>Genome sequence of Chthoniobacter flavus Ellin428, an aerobic heterotrophic soil bacterium.</title>
        <authorList>
            <person name="Kant R."/>
            <person name="van Passel M.W."/>
            <person name="Palva A."/>
            <person name="Lucas S."/>
            <person name="Lapidus A."/>
            <person name="Glavina Del Rio T."/>
            <person name="Dalin E."/>
            <person name="Tice H."/>
            <person name="Bruce D."/>
            <person name="Goodwin L."/>
            <person name="Pitluck S."/>
            <person name="Larimer F.W."/>
            <person name="Land M.L."/>
            <person name="Hauser L."/>
            <person name="Sangwan P."/>
            <person name="de Vos W.M."/>
            <person name="Janssen P.H."/>
            <person name="Smidt H."/>
        </authorList>
    </citation>
    <scope>NUCLEOTIDE SEQUENCE [LARGE SCALE GENOMIC DNA]</scope>
    <source>
        <strain evidence="7 8">Ellin428</strain>
    </source>
</reference>
<dbReference type="eggNOG" id="COG3474">
    <property type="taxonomic scope" value="Bacteria"/>
</dbReference>
<dbReference type="AlphaFoldDB" id="B4D0H9"/>
<dbReference type="NCBIfam" id="TIGR02603">
    <property type="entry name" value="CxxCH_TIGR02603"/>
    <property type="match status" value="1"/>
</dbReference>
<feature type="signal peptide" evidence="5">
    <location>
        <begin position="1"/>
        <end position="17"/>
    </location>
</feature>